<dbReference type="InterPro" id="IPR000863">
    <property type="entry name" value="Sulfotransferase_dom"/>
</dbReference>
<dbReference type="Proteomes" id="UP000094056">
    <property type="component" value="Unassembled WGS sequence"/>
</dbReference>
<evidence type="ECO:0000259" key="1">
    <source>
        <dbReference type="Pfam" id="PF00685"/>
    </source>
</evidence>
<dbReference type="AlphaFoldDB" id="A0A1E3X266"/>
<name>A0A1E3X266_9BACT</name>
<comment type="caution">
    <text evidence="2">The sequence shown here is derived from an EMBL/GenBank/DDBJ whole genome shotgun (WGS) entry which is preliminary data.</text>
</comment>
<feature type="domain" description="Sulfotransferase" evidence="1">
    <location>
        <begin position="80"/>
        <end position="196"/>
    </location>
</feature>
<evidence type="ECO:0000313" key="3">
    <source>
        <dbReference type="Proteomes" id="UP000094056"/>
    </source>
</evidence>
<gene>
    <name evidence="2" type="ORF">SCARUB_05183</name>
</gene>
<dbReference type="GO" id="GO:0008146">
    <property type="term" value="F:sulfotransferase activity"/>
    <property type="evidence" value="ECO:0007669"/>
    <property type="project" value="InterPro"/>
</dbReference>
<reference evidence="2 3" key="1">
    <citation type="submission" date="2016-07" db="EMBL/GenBank/DDBJ databases">
        <title>Draft genome of Scalindua rubra, obtained from a brine-seawater interface in the Red Sea, sheds light on salt adaptation in anammox bacteria.</title>
        <authorList>
            <person name="Speth D.R."/>
            <person name="Lagkouvardos I."/>
            <person name="Wang Y."/>
            <person name="Qian P.-Y."/>
            <person name="Dutilh B.E."/>
            <person name="Jetten M.S."/>
        </authorList>
    </citation>
    <scope>NUCLEOTIDE SEQUENCE [LARGE SCALE GENOMIC DNA]</scope>
    <source>
        <strain evidence="2">BSI-1</strain>
    </source>
</reference>
<dbReference type="Gene3D" id="3.40.50.300">
    <property type="entry name" value="P-loop containing nucleotide triphosphate hydrolases"/>
    <property type="match status" value="1"/>
</dbReference>
<protein>
    <submittedName>
        <fullName evidence="2">Sulfotransferase domain protein</fullName>
    </submittedName>
</protein>
<sequence>MFEPFHPKYVPICRNFKFRQYIQPNAKNTQLYKVTEKILSGNVRNIWIDRFNKKVNCRKRLIKDVRANLLLKWMHSNFTSIPIILMMRHPCAVAHSRLKRGWETHLDDLLKQKDLVDDFLKDTLDDIQNCKTEFDEHVYLWCIENYIPLVQFKKGEIYVVFYENLCSNPEEQLRDLFLWLEKPFEETITEKIRKPSKTSQSFSAIKTGESIIDNWKNQLSTKQIDSTMRILDHFGLDQVYDINPMPKVKDPIGLLEDR</sequence>
<evidence type="ECO:0000313" key="2">
    <source>
        <dbReference type="EMBL" id="ODS29716.1"/>
    </source>
</evidence>
<organism evidence="2 3">
    <name type="scientific">Candidatus Scalindua rubra</name>
    <dbReference type="NCBI Taxonomy" id="1872076"/>
    <lineage>
        <taxon>Bacteria</taxon>
        <taxon>Pseudomonadati</taxon>
        <taxon>Planctomycetota</taxon>
        <taxon>Candidatus Brocadiia</taxon>
        <taxon>Candidatus Brocadiales</taxon>
        <taxon>Candidatus Scalinduaceae</taxon>
        <taxon>Candidatus Scalindua</taxon>
    </lineage>
</organism>
<keyword evidence="2" id="KW-0808">Transferase</keyword>
<dbReference type="EMBL" id="MAYW01000399">
    <property type="protein sequence ID" value="ODS29716.1"/>
    <property type="molecule type" value="Genomic_DNA"/>
</dbReference>
<proteinExistence type="predicted"/>
<dbReference type="SUPFAM" id="SSF52540">
    <property type="entry name" value="P-loop containing nucleoside triphosphate hydrolases"/>
    <property type="match status" value="1"/>
</dbReference>
<dbReference type="Pfam" id="PF00685">
    <property type="entry name" value="Sulfotransfer_1"/>
    <property type="match status" value="1"/>
</dbReference>
<dbReference type="InterPro" id="IPR027417">
    <property type="entry name" value="P-loop_NTPase"/>
</dbReference>
<accession>A0A1E3X266</accession>